<feature type="binding site" evidence="10">
    <location>
        <position position="282"/>
    </location>
    <ligand>
        <name>substrate</name>
    </ligand>
</feature>
<dbReference type="InterPro" id="IPR037510">
    <property type="entry name" value="PdxA"/>
</dbReference>
<comment type="subunit">
    <text evidence="10">Homodimer.</text>
</comment>
<dbReference type="Proteomes" id="UP000770889">
    <property type="component" value="Unassembled WGS sequence"/>
</dbReference>
<keyword evidence="7 10" id="KW-0520">NAD</keyword>
<comment type="catalytic activity">
    <reaction evidence="10">
        <text>4-(phosphooxy)-L-threonine + NAD(+) = 3-amino-2-oxopropyl phosphate + CO2 + NADH</text>
        <dbReference type="Rhea" id="RHEA:32275"/>
        <dbReference type="ChEBI" id="CHEBI:16526"/>
        <dbReference type="ChEBI" id="CHEBI:57279"/>
        <dbReference type="ChEBI" id="CHEBI:57540"/>
        <dbReference type="ChEBI" id="CHEBI:57945"/>
        <dbReference type="ChEBI" id="CHEBI:58452"/>
        <dbReference type="EC" id="1.1.1.262"/>
    </reaction>
</comment>
<organism evidence="11 12">
    <name type="scientific">Candidatus Thiodiazotropha taylori</name>
    <dbReference type="NCBI Taxonomy" id="2792791"/>
    <lineage>
        <taxon>Bacteria</taxon>
        <taxon>Pseudomonadati</taxon>
        <taxon>Pseudomonadota</taxon>
        <taxon>Gammaproteobacteria</taxon>
        <taxon>Chromatiales</taxon>
        <taxon>Sedimenticolaceae</taxon>
        <taxon>Candidatus Thiodiazotropha</taxon>
    </lineage>
</organism>
<comment type="cofactor">
    <cofactor evidence="10">
        <name>Zn(2+)</name>
        <dbReference type="ChEBI" id="CHEBI:29105"/>
    </cofactor>
    <cofactor evidence="10">
        <name>Mg(2+)</name>
        <dbReference type="ChEBI" id="CHEBI:18420"/>
    </cofactor>
    <cofactor evidence="10">
        <name>Co(2+)</name>
        <dbReference type="ChEBI" id="CHEBI:48828"/>
    </cofactor>
    <text evidence="10">Binds 1 divalent metal cation per subunit. Can use ions such as Zn(2+), Mg(2+) or Co(2+).</text>
</comment>
<keyword evidence="2 10" id="KW-0479">Metal-binding</keyword>
<dbReference type="EC" id="1.1.1.262" evidence="10"/>
<evidence type="ECO:0000256" key="1">
    <source>
        <dbReference type="ARBA" id="ARBA00022490"/>
    </source>
</evidence>
<proteinExistence type="inferred from homology"/>
<dbReference type="GO" id="GO:0050897">
    <property type="term" value="F:cobalt ion binding"/>
    <property type="evidence" value="ECO:0007669"/>
    <property type="project" value="UniProtKB-UniRule"/>
</dbReference>
<feature type="binding site" evidence="10">
    <location>
        <position position="210"/>
    </location>
    <ligand>
        <name>a divalent metal cation</name>
        <dbReference type="ChEBI" id="CHEBI:60240"/>
        <note>ligand shared between dimeric partners</note>
    </ligand>
</feature>
<comment type="caution">
    <text evidence="11">The sequence shown here is derived from an EMBL/GenBank/DDBJ whole genome shotgun (WGS) entry which is preliminary data.</text>
</comment>
<feature type="binding site" evidence="10">
    <location>
        <position position="291"/>
    </location>
    <ligand>
        <name>substrate</name>
    </ligand>
</feature>
<keyword evidence="3 10" id="KW-0862">Zinc</keyword>
<dbReference type="GO" id="GO:0008270">
    <property type="term" value="F:zinc ion binding"/>
    <property type="evidence" value="ECO:0007669"/>
    <property type="project" value="UniProtKB-UniRule"/>
</dbReference>
<evidence type="ECO:0000256" key="9">
    <source>
        <dbReference type="ARBA" id="ARBA00023285"/>
    </source>
</evidence>
<comment type="subcellular location">
    <subcellularLocation>
        <location evidence="10">Cytoplasm</location>
    </subcellularLocation>
</comment>
<evidence type="ECO:0000313" key="11">
    <source>
        <dbReference type="EMBL" id="MBT2989117.1"/>
    </source>
</evidence>
<comment type="pathway">
    <text evidence="10">Cofactor biosynthesis; pyridoxine 5'-phosphate biosynthesis; pyridoxine 5'-phosphate from D-erythrose 4-phosphate: step 4/5.</text>
</comment>
<evidence type="ECO:0000256" key="10">
    <source>
        <dbReference type="HAMAP-Rule" id="MF_00536"/>
    </source>
</evidence>
<accession>A0A944QTI5</accession>
<feature type="binding site" evidence="10">
    <location>
        <position position="265"/>
    </location>
    <ligand>
        <name>a divalent metal cation</name>
        <dbReference type="ChEBI" id="CHEBI:60240"/>
        <note>ligand shared between dimeric partners</note>
    </ligand>
</feature>
<evidence type="ECO:0000256" key="8">
    <source>
        <dbReference type="ARBA" id="ARBA00023096"/>
    </source>
</evidence>
<comment type="similarity">
    <text evidence="10">Belongs to the PdxA family.</text>
</comment>
<dbReference type="SUPFAM" id="SSF53659">
    <property type="entry name" value="Isocitrate/Isopropylmalate dehydrogenase-like"/>
    <property type="match status" value="1"/>
</dbReference>
<comment type="miscellaneous">
    <text evidence="10">The active site is located at the dimer interface.</text>
</comment>
<keyword evidence="5 10" id="KW-0521">NADP</keyword>
<dbReference type="GO" id="GO:0008615">
    <property type="term" value="P:pyridoxine biosynthetic process"/>
    <property type="evidence" value="ECO:0007669"/>
    <property type="project" value="UniProtKB-UniRule"/>
</dbReference>
<dbReference type="InterPro" id="IPR005255">
    <property type="entry name" value="PdxA_fam"/>
</dbReference>
<dbReference type="HAMAP" id="MF_00536">
    <property type="entry name" value="PdxA"/>
    <property type="match status" value="1"/>
</dbReference>
<dbReference type="GO" id="GO:0000287">
    <property type="term" value="F:magnesium ion binding"/>
    <property type="evidence" value="ECO:0007669"/>
    <property type="project" value="UniProtKB-UniRule"/>
</dbReference>
<evidence type="ECO:0000256" key="3">
    <source>
        <dbReference type="ARBA" id="ARBA00022833"/>
    </source>
</evidence>
<dbReference type="GO" id="GO:0050570">
    <property type="term" value="F:4-hydroxythreonine-4-phosphate dehydrogenase activity"/>
    <property type="evidence" value="ECO:0007669"/>
    <property type="project" value="UniProtKB-UniRule"/>
</dbReference>
<evidence type="ECO:0000256" key="7">
    <source>
        <dbReference type="ARBA" id="ARBA00023027"/>
    </source>
</evidence>
<feature type="binding site" evidence="10">
    <location>
        <position position="273"/>
    </location>
    <ligand>
        <name>substrate</name>
    </ligand>
</feature>
<dbReference type="EMBL" id="JAHHGM010000007">
    <property type="protein sequence ID" value="MBT2989117.1"/>
    <property type="molecule type" value="Genomic_DNA"/>
</dbReference>
<evidence type="ECO:0000256" key="4">
    <source>
        <dbReference type="ARBA" id="ARBA00022842"/>
    </source>
</evidence>
<sequence>MISRLALTPGEPAGVGPDLCIMLAQRPYPETELVAIADPLLLQQRAKRLGLGLELVPFDERKPASPLPPGKLRYLPANLSHEVVCGRLNPDNAEYVLETLRIATEGCINGEFDGMVTGPVHKGVINDAGLPFTGHTEYLSALCEDAKPVMMLATPDLRVALVTTHLPLSEVSRAITKDLLQQVATTLHNDLQQYFGITQPRIMVCGLNPHAGEQGHLGREEVEVIQPALAELNSQGMQLIGPLPADTIFTPVHLQQADAILAMYHDQGLPVLKHLGFGHAVNITLGLPIIRTSVDHGTALPLAGTSQANLGSLQYAVKVAETMVKSRSREVASS</sequence>
<reference evidence="11 12" key="1">
    <citation type="submission" date="2021-05" db="EMBL/GenBank/DDBJ databases">
        <title>Genetic and Functional Diversity in Clade A Lucinid endosymbionts from the Bahamas.</title>
        <authorList>
            <person name="Giani N.M."/>
            <person name="Engel A.S."/>
            <person name="Campbell B.J."/>
        </authorList>
    </citation>
    <scope>NUCLEOTIDE SEQUENCE [LARGE SCALE GENOMIC DNA]</scope>
    <source>
        <strain evidence="11">LUC16012Gg_MoonRockCtena</strain>
    </source>
</reference>
<dbReference type="Gene3D" id="3.40.718.10">
    <property type="entry name" value="Isopropylmalate Dehydrogenase"/>
    <property type="match status" value="1"/>
</dbReference>
<dbReference type="PANTHER" id="PTHR30004">
    <property type="entry name" value="4-HYDROXYTHREONINE-4-PHOSPHATE DEHYDROGENASE"/>
    <property type="match status" value="1"/>
</dbReference>
<dbReference type="PANTHER" id="PTHR30004:SF5">
    <property type="entry name" value="4-HYDROXYTHREONINE-4-PHOSPHATE DEHYDROGENASE"/>
    <property type="match status" value="1"/>
</dbReference>
<keyword evidence="4 10" id="KW-0460">Magnesium</keyword>
<dbReference type="GO" id="GO:0042823">
    <property type="term" value="P:pyridoxal phosphate biosynthetic process"/>
    <property type="evidence" value="ECO:0007669"/>
    <property type="project" value="UniProtKB-UniRule"/>
</dbReference>
<dbReference type="GO" id="GO:0005737">
    <property type="term" value="C:cytoplasm"/>
    <property type="evidence" value="ECO:0007669"/>
    <property type="project" value="UniProtKB-SubCell"/>
</dbReference>
<comment type="function">
    <text evidence="10">Catalyzes the NAD(P)-dependent oxidation of 4-(phosphooxy)-L-threonine (HTP) into 2-amino-3-oxo-4-(phosphooxy)butyric acid which spontaneously decarboxylates to form 3-amino-2-oxopropyl phosphate (AHAP).</text>
</comment>
<evidence type="ECO:0000256" key="2">
    <source>
        <dbReference type="ARBA" id="ARBA00022723"/>
    </source>
</evidence>
<dbReference type="GO" id="GO:0051287">
    <property type="term" value="F:NAD binding"/>
    <property type="evidence" value="ECO:0007669"/>
    <property type="project" value="InterPro"/>
</dbReference>
<gene>
    <name evidence="10 11" type="primary">pdxA</name>
    <name evidence="11" type="ORF">KME65_09125</name>
</gene>
<feature type="binding site" evidence="10">
    <location>
        <position position="135"/>
    </location>
    <ligand>
        <name>substrate</name>
    </ligand>
</feature>
<keyword evidence="6 10" id="KW-0560">Oxidoreductase</keyword>
<feature type="binding site" evidence="10">
    <location>
        <position position="165"/>
    </location>
    <ligand>
        <name>a divalent metal cation</name>
        <dbReference type="ChEBI" id="CHEBI:60240"/>
        <note>ligand shared between dimeric partners</note>
    </ligand>
</feature>
<evidence type="ECO:0000313" key="12">
    <source>
        <dbReference type="Proteomes" id="UP000770889"/>
    </source>
</evidence>
<feature type="binding site" evidence="10">
    <location>
        <position position="136"/>
    </location>
    <ligand>
        <name>substrate</name>
    </ligand>
</feature>
<dbReference type="NCBIfam" id="TIGR00557">
    <property type="entry name" value="pdxA"/>
    <property type="match status" value="1"/>
</dbReference>
<keyword evidence="9 10" id="KW-0170">Cobalt</keyword>
<evidence type="ECO:0000256" key="5">
    <source>
        <dbReference type="ARBA" id="ARBA00022857"/>
    </source>
</evidence>
<keyword evidence="1 10" id="KW-0963">Cytoplasm</keyword>
<protein>
    <recommendedName>
        <fullName evidence="10">4-hydroxythreonine-4-phosphate dehydrogenase</fullName>
        <ecNumber evidence="10">1.1.1.262</ecNumber>
    </recommendedName>
    <alternativeName>
        <fullName evidence="10">4-(phosphohydroxy)-L-threonine dehydrogenase</fullName>
    </alternativeName>
</protein>
<keyword evidence="8 10" id="KW-0664">Pyridoxine biosynthesis</keyword>
<name>A0A944QTI5_9GAMM</name>
<dbReference type="Pfam" id="PF04166">
    <property type="entry name" value="PdxA"/>
    <property type="match status" value="1"/>
</dbReference>
<dbReference type="AlphaFoldDB" id="A0A944QTI5"/>
<evidence type="ECO:0000256" key="6">
    <source>
        <dbReference type="ARBA" id="ARBA00023002"/>
    </source>
</evidence>